<feature type="chain" id="PRO_5040335284" evidence="10">
    <location>
        <begin position="20"/>
        <end position="580"/>
    </location>
</feature>
<proteinExistence type="inferred from homology"/>
<dbReference type="GO" id="GO:0006508">
    <property type="term" value="P:proteolysis"/>
    <property type="evidence" value="ECO:0007669"/>
    <property type="project" value="UniProtKB-KW"/>
</dbReference>
<protein>
    <submittedName>
        <fullName evidence="12">Eukaryotic aspartyl protease domain-containing protein</fullName>
    </submittedName>
</protein>
<dbReference type="PRINTS" id="PR00792">
    <property type="entry name" value="PEPSIN"/>
</dbReference>
<dbReference type="RefSeq" id="XP_044718917.1">
    <property type="nucleotide sequence ID" value="XM_044865953.1"/>
</dbReference>
<gene>
    <name evidence="12" type="ORF">HRG_07482</name>
</gene>
<dbReference type="GO" id="GO:0004190">
    <property type="term" value="F:aspartic-type endopeptidase activity"/>
    <property type="evidence" value="ECO:0007669"/>
    <property type="project" value="UniProtKB-KW"/>
</dbReference>
<dbReference type="SUPFAM" id="SSF50630">
    <property type="entry name" value="Acid proteases"/>
    <property type="match status" value="1"/>
</dbReference>
<dbReference type="PANTHER" id="PTHR47966">
    <property type="entry name" value="BETA-SITE APP-CLEAVING ENZYME, ISOFORM A-RELATED"/>
    <property type="match status" value="1"/>
</dbReference>
<keyword evidence="2 12" id="KW-0645">Protease</keyword>
<feature type="region of interest" description="Disordered" evidence="8">
    <location>
        <begin position="73"/>
        <end position="157"/>
    </location>
</feature>
<evidence type="ECO:0000256" key="8">
    <source>
        <dbReference type="SAM" id="MobiDB-lite"/>
    </source>
</evidence>
<evidence type="ECO:0000256" key="4">
    <source>
        <dbReference type="ARBA" id="ARBA00022750"/>
    </source>
</evidence>
<dbReference type="InterPro" id="IPR021109">
    <property type="entry name" value="Peptidase_aspartic_dom_sf"/>
</dbReference>
<keyword evidence="9" id="KW-0472">Membrane</keyword>
<dbReference type="GeneID" id="68356611"/>
<evidence type="ECO:0000256" key="7">
    <source>
        <dbReference type="PIRSR" id="PIRSR601461-2"/>
    </source>
</evidence>
<dbReference type="Pfam" id="PF00026">
    <property type="entry name" value="Asp"/>
    <property type="match status" value="1"/>
</dbReference>
<accession>A0A9P8MUI7</accession>
<dbReference type="OrthoDB" id="771136at2759"/>
<evidence type="ECO:0000256" key="5">
    <source>
        <dbReference type="ARBA" id="ARBA00022801"/>
    </source>
</evidence>
<dbReference type="AlphaFoldDB" id="A0A9P8MUI7"/>
<keyword evidence="4" id="KW-0064">Aspartyl protease</keyword>
<name>A0A9P8MUI7_9HYPO</name>
<feature type="compositionally biased region" description="Basic and acidic residues" evidence="8">
    <location>
        <begin position="95"/>
        <end position="106"/>
    </location>
</feature>
<feature type="active site" evidence="6">
    <location>
        <position position="382"/>
    </location>
</feature>
<feature type="active site" evidence="6">
    <location>
        <position position="184"/>
    </location>
</feature>
<feature type="domain" description="Peptidase A1" evidence="11">
    <location>
        <begin position="166"/>
        <end position="495"/>
    </location>
</feature>
<dbReference type="PROSITE" id="PS51767">
    <property type="entry name" value="PEPTIDASE_A1"/>
    <property type="match status" value="1"/>
</dbReference>
<evidence type="ECO:0000256" key="10">
    <source>
        <dbReference type="SAM" id="SignalP"/>
    </source>
</evidence>
<keyword evidence="7" id="KW-1015">Disulfide bond</keyword>
<keyword evidence="3 10" id="KW-0732">Signal</keyword>
<feature type="compositionally biased region" description="Polar residues" evidence="8">
    <location>
        <begin position="108"/>
        <end position="119"/>
    </location>
</feature>
<evidence type="ECO:0000256" key="6">
    <source>
        <dbReference type="PIRSR" id="PIRSR601461-1"/>
    </source>
</evidence>
<evidence type="ECO:0000259" key="11">
    <source>
        <dbReference type="PROSITE" id="PS51767"/>
    </source>
</evidence>
<keyword evidence="13" id="KW-1185">Reference proteome</keyword>
<keyword evidence="5" id="KW-0378">Hydrolase</keyword>
<dbReference type="InterPro" id="IPR001461">
    <property type="entry name" value="Aspartic_peptidase_A1"/>
</dbReference>
<sequence>MAPPLLVAVFLTLVLPARSSPQLGYGALDRRLPLAAAAPAADGLASDDLAPRGMPGFKMSAAMGTLPVISARARDVADGRRRRRRRQRNTEEEEGGKGGETGRDKASPLSSSDGDNGNNKLRRAGHASAGPVSLPVLHGAAPRLRKRDERQGLLSSPLTTRSDVAYYTELEIGNPPQRVRVQLDTGSFELWVNADCGNLTAPGDVSFCRDSQRYEPGQSETARRIEQQRSLRYGIGTANISYVRDDIALPGSRDVMNQVRFGVADASEDQFSGILGIGFGRDIAVNYNTFLDELARQGLTRTKAFSVALGAKDTARGAITFGGLDSSQFAGRLAPLPIIPAAQSPDRVPRYWVSLRSIAHTGPGRPASADPLPGSALPVFLDTGATLTLLPAAVVRAMATALGAAVDDPAALFQKTFYRLPCGLMDQEGSFDFGFDGVTIFVPYKEMIRQLAQPGQDPVCYLGLMQSDKFSLLGDTFLRSAYVVFDLDRNMTYMARHANCGSTPEAISPMSNVGAMTGRCNEPSLAKTRLDASEAVAAGAAATNSTGRKKSAAASGLVLDTASLVTVVGAAACALVFGLV</sequence>
<comment type="caution">
    <text evidence="12">The sequence shown here is derived from an EMBL/GenBank/DDBJ whole genome shotgun (WGS) entry which is preliminary data.</text>
</comment>
<keyword evidence="9" id="KW-1133">Transmembrane helix</keyword>
<evidence type="ECO:0000313" key="12">
    <source>
        <dbReference type="EMBL" id="KAH0961404.1"/>
    </source>
</evidence>
<feature type="transmembrane region" description="Helical" evidence="9">
    <location>
        <begin position="557"/>
        <end position="579"/>
    </location>
</feature>
<dbReference type="InterPro" id="IPR033876">
    <property type="entry name" value="SAP-like"/>
</dbReference>
<evidence type="ECO:0000256" key="3">
    <source>
        <dbReference type="ARBA" id="ARBA00022729"/>
    </source>
</evidence>
<evidence type="ECO:0000313" key="13">
    <source>
        <dbReference type="Proteomes" id="UP000824596"/>
    </source>
</evidence>
<organism evidence="12 13">
    <name type="scientific">Hirsutella rhossiliensis</name>
    <dbReference type="NCBI Taxonomy" id="111463"/>
    <lineage>
        <taxon>Eukaryota</taxon>
        <taxon>Fungi</taxon>
        <taxon>Dikarya</taxon>
        <taxon>Ascomycota</taxon>
        <taxon>Pezizomycotina</taxon>
        <taxon>Sordariomycetes</taxon>
        <taxon>Hypocreomycetidae</taxon>
        <taxon>Hypocreales</taxon>
        <taxon>Ophiocordycipitaceae</taxon>
        <taxon>Hirsutella</taxon>
    </lineage>
</organism>
<dbReference type="PANTHER" id="PTHR47966:SF65">
    <property type="entry name" value="ASPARTIC-TYPE ENDOPEPTIDASE"/>
    <property type="match status" value="1"/>
</dbReference>
<evidence type="ECO:0000256" key="2">
    <source>
        <dbReference type="ARBA" id="ARBA00022670"/>
    </source>
</evidence>
<comment type="similarity">
    <text evidence="1">Belongs to the peptidase A1 family.</text>
</comment>
<evidence type="ECO:0000256" key="9">
    <source>
        <dbReference type="SAM" id="Phobius"/>
    </source>
</evidence>
<reference evidence="12" key="1">
    <citation type="submission" date="2021-09" db="EMBL/GenBank/DDBJ databases">
        <title>A high-quality genome of the endoparasitic fungus Hirsutella rhossiliensis with a comparison of Hirsutella genomes reveals transposable elements contributing to genome size variation.</title>
        <authorList>
            <person name="Lin R."/>
            <person name="Jiao Y."/>
            <person name="Sun X."/>
            <person name="Ling J."/>
            <person name="Xie B."/>
            <person name="Cheng X."/>
        </authorList>
    </citation>
    <scope>NUCLEOTIDE SEQUENCE</scope>
    <source>
        <strain evidence="12">HR02</strain>
    </source>
</reference>
<feature type="disulfide bond" evidence="7">
    <location>
        <begin position="422"/>
        <end position="460"/>
    </location>
</feature>
<dbReference type="EMBL" id="JAIZPD010000008">
    <property type="protein sequence ID" value="KAH0961404.1"/>
    <property type="molecule type" value="Genomic_DNA"/>
</dbReference>
<dbReference type="Gene3D" id="2.40.70.10">
    <property type="entry name" value="Acid Proteases"/>
    <property type="match status" value="2"/>
</dbReference>
<feature type="signal peptide" evidence="10">
    <location>
        <begin position="1"/>
        <end position="19"/>
    </location>
</feature>
<dbReference type="Proteomes" id="UP000824596">
    <property type="component" value="Unassembled WGS sequence"/>
</dbReference>
<keyword evidence="9" id="KW-0812">Transmembrane</keyword>
<dbReference type="CDD" id="cd05474">
    <property type="entry name" value="SAP_like"/>
    <property type="match status" value="1"/>
</dbReference>
<dbReference type="InterPro" id="IPR033121">
    <property type="entry name" value="PEPTIDASE_A1"/>
</dbReference>
<evidence type="ECO:0000256" key="1">
    <source>
        <dbReference type="ARBA" id="ARBA00007447"/>
    </source>
</evidence>